<dbReference type="PANTHER" id="PTHR36437:SF2">
    <property type="entry name" value="GLYOXALASE_BLEOMYCIN RESISTANCE PROTEIN_DIOXYGENASE"/>
    <property type="match status" value="1"/>
</dbReference>
<evidence type="ECO:0000313" key="3">
    <source>
        <dbReference type="Proteomes" id="UP000199537"/>
    </source>
</evidence>
<reference evidence="3" key="1">
    <citation type="submission" date="2016-10" db="EMBL/GenBank/DDBJ databases">
        <authorList>
            <person name="Varghese N."/>
            <person name="Submissions S."/>
        </authorList>
    </citation>
    <scope>NUCLEOTIDE SEQUENCE [LARGE SCALE GENOMIC DNA]</scope>
    <source>
        <strain evidence="3">DSM 14807</strain>
    </source>
</reference>
<dbReference type="Proteomes" id="UP000199537">
    <property type="component" value="Unassembled WGS sequence"/>
</dbReference>
<dbReference type="InterPro" id="IPR004360">
    <property type="entry name" value="Glyas_Fos-R_dOase_dom"/>
</dbReference>
<dbReference type="EMBL" id="FPCJ01000001">
    <property type="protein sequence ID" value="SFV33368.1"/>
    <property type="molecule type" value="Genomic_DNA"/>
</dbReference>
<dbReference type="InterPro" id="IPR029068">
    <property type="entry name" value="Glyas_Bleomycin-R_OHBP_Dase"/>
</dbReference>
<gene>
    <name evidence="2" type="ORF">SAMN05660895_1664</name>
</gene>
<dbReference type="AlphaFoldDB" id="A0A1I7NFD6"/>
<evidence type="ECO:0000259" key="1">
    <source>
        <dbReference type="PROSITE" id="PS51819"/>
    </source>
</evidence>
<sequence length="126" mass="14398">MTPIKDYDNFFLPADNLDTAKDFYKNTLGLDIKFDFSERGMVAFKVDDNEPAIILRKADNAKPAILFTVDNVRQAYEELKQKGVEFLSEPFEIMTGLSVEFTDPFGNKFGLTDYSKMPHLRGQTKT</sequence>
<feature type="domain" description="VOC" evidence="1">
    <location>
        <begin position="6"/>
        <end position="114"/>
    </location>
</feature>
<dbReference type="InterPro" id="IPR037523">
    <property type="entry name" value="VOC_core"/>
</dbReference>
<dbReference type="Pfam" id="PF00903">
    <property type="entry name" value="Glyoxalase"/>
    <property type="match status" value="1"/>
</dbReference>
<dbReference type="RefSeq" id="WP_245759942.1">
    <property type="nucleotide sequence ID" value="NZ_FPCJ01000001.1"/>
</dbReference>
<dbReference type="PROSITE" id="PS51819">
    <property type="entry name" value="VOC"/>
    <property type="match status" value="1"/>
</dbReference>
<organism evidence="2 3">
    <name type="scientific">Thermoflavifilum thermophilum</name>
    <dbReference type="NCBI Taxonomy" id="1393122"/>
    <lineage>
        <taxon>Bacteria</taxon>
        <taxon>Pseudomonadati</taxon>
        <taxon>Bacteroidota</taxon>
        <taxon>Chitinophagia</taxon>
        <taxon>Chitinophagales</taxon>
        <taxon>Chitinophagaceae</taxon>
        <taxon>Thermoflavifilum</taxon>
    </lineage>
</organism>
<accession>A0A1I7NFD6</accession>
<name>A0A1I7NFD6_9BACT</name>
<protein>
    <recommendedName>
        <fullName evidence="1">VOC domain-containing protein</fullName>
    </recommendedName>
</protein>
<dbReference type="SUPFAM" id="SSF54593">
    <property type="entry name" value="Glyoxalase/Bleomycin resistance protein/Dihydroxybiphenyl dioxygenase"/>
    <property type="match status" value="1"/>
</dbReference>
<proteinExistence type="predicted"/>
<keyword evidence="3" id="KW-1185">Reference proteome</keyword>
<evidence type="ECO:0000313" key="2">
    <source>
        <dbReference type="EMBL" id="SFV33368.1"/>
    </source>
</evidence>
<dbReference type="Gene3D" id="3.10.180.10">
    <property type="entry name" value="2,3-Dihydroxybiphenyl 1,2-Dioxygenase, domain 1"/>
    <property type="match status" value="1"/>
</dbReference>
<dbReference type="STRING" id="1393122.SAMN05660895_1664"/>
<dbReference type="PANTHER" id="PTHR36437">
    <property type="entry name" value="GLYOXALASE/BLEOMYCIN RESISTANCE PROTEIN/DIOXYGENASE"/>
    <property type="match status" value="1"/>
</dbReference>